<dbReference type="Proteomes" id="UP000886251">
    <property type="component" value="Unassembled WGS sequence"/>
</dbReference>
<sequence length="437" mass="46590">MPPRRDASSTAGWRSTSSRWWRARSRRPTSRRATEPVPMDRGTGMGSTDHRRAMVAGPASGRPLWLIWGLCLLLIPPGGRAGGLLSPPLFEVEGSYESVVGRGDLFFLAARDPDPEQPDIRIFRVTGGNGVREIGTYFTVGATLGMALKGDYLFLANGDGGLEVVDVGNPARPVQVAELPLDGYTHRVRLGGRFAYLASGFGGLYIVDVADPGRPQLIGTYRAFAIPRERPQAQEEPDGLFPGSGDAPPVAATPYPQDYYEADDLPAYEGPEPDTPPQEFADREGLIDLAVGKGRVYLAYASAGLQVVDVRNPGRPVLLGTLDLGGPVETVRLDGGRLQLTAGIAGVRIVDVSSPARPRPLGELRTICYPQDLAGAGRYTYVADGYCGSDGLLVMDNSGPQPKLLESHPGIVGNVGVAGGRLFAMGLNTTRVYALPR</sequence>
<accession>A0A831RPK2</accession>
<protein>
    <recommendedName>
        <fullName evidence="3">LVIVD repeat protein</fullName>
    </recommendedName>
</protein>
<dbReference type="AlphaFoldDB" id="A0A831RPK2"/>
<gene>
    <name evidence="2" type="ORF">ENI96_11850</name>
</gene>
<feature type="region of interest" description="Disordered" evidence="1">
    <location>
        <begin position="1"/>
        <end position="49"/>
    </location>
</feature>
<evidence type="ECO:0008006" key="3">
    <source>
        <dbReference type="Google" id="ProtNLM"/>
    </source>
</evidence>
<evidence type="ECO:0000313" key="2">
    <source>
        <dbReference type="EMBL" id="HEB97111.1"/>
    </source>
</evidence>
<feature type="region of interest" description="Disordered" evidence="1">
    <location>
        <begin position="261"/>
        <end position="280"/>
    </location>
</feature>
<dbReference type="InterPro" id="IPR013211">
    <property type="entry name" value="LVIVD"/>
</dbReference>
<proteinExistence type="predicted"/>
<organism evidence="2">
    <name type="scientific">Sedimenticola thiotaurini</name>
    <dbReference type="NCBI Taxonomy" id="1543721"/>
    <lineage>
        <taxon>Bacteria</taxon>
        <taxon>Pseudomonadati</taxon>
        <taxon>Pseudomonadota</taxon>
        <taxon>Gammaproteobacteria</taxon>
        <taxon>Chromatiales</taxon>
        <taxon>Sedimenticolaceae</taxon>
        <taxon>Sedimenticola</taxon>
    </lineage>
</organism>
<feature type="region of interest" description="Disordered" evidence="1">
    <location>
        <begin position="232"/>
        <end position="256"/>
    </location>
</feature>
<reference evidence="2" key="1">
    <citation type="journal article" date="2020" name="mSystems">
        <title>Genome- and Community-Level Interaction Insights into Carbon Utilization and Element Cycling Functions of Hydrothermarchaeota in Hydrothermal Sediment.</title>
        <authorList>
            <person name="Zhou Z."/>
            <person name="Liu Y."/>
            <person name="Xu W."/>
            <person name="Pan J."/>
            <person name="Luo Z.H."/>
            <person name="Li M."/>
        </authorList>
    </citation>
    <scope>NUCLEOTIDE SEQUENCE [LARGE SCALE GENOMIC DNA]</scope>
    <source>
        <strain evidence="2">HyVt-443</strain>
    </source>
</reference>
<feature type="compositionally biased region" description="Basic residues" evidence="1">
    <location>
        <begin position="21"/>
        <end position="30"/>
    </location>
</feature>
<comment type="caution">
    <text evidence="2">The sequence shown here is derived from an EMBL/GenBank/DDBJ whole genome shotgun (WGS) entry which is preliminary data.</text>
</comment>
<dbReference type="EMBL" id="DRKP01000143">
    <property type="protein sequence ID" value="HEB97111.1"/>
    <property type="molecule type" value="Genomic_DNA"/>
</dbReference>
<name>A0A831RPK2_9GAMM</name>
<dbReference type="Pfam" id="PF08309">
    <property type="entry name" value="LVIVD"/>
    <property type="match status" value="4"/>
</dbReference>
<dbReference type="SUPFAM" id="SSF75011">
    <property type="entry name" value="3-carboxy-cis,cis-mucoante lactonizing enzyme"/>
    <property type="match status" value="1"/>
</dbReference>
<feature type="compositionally biased region" description="Low complexity" evidence="1">
    <location>
        <begin position="8"/>
        <end position="20"/>
    </location>
</feature>
<evidence type="ECO:0000256" key="1">
    <source>
        <dbReference type="SAM" id="MobiDB-lite"/>
    </source>
</evidence>